<evidence type="ECO:0000259" key="2">
    <source>
        <dbReference type="Pfam" id="PF16900"/>
    </source>
</evidence>
<dbReference type="Proteomes" id="UP000187203">
    <property type="component" value="Unassembled WGS sequence"/>
</dbReference>
<keyword evidence="1" id="KW-0238">DNA-binding</keyword>
<comment type="caution">
    <text evidence="3">The sequence shown here is derived from an EMBL/GenBank/DDBJ whole genome shotgun (WGS) entry which is preliminary data.</text>
</comment>
<sequence length="353" mass="40020">MYEKKLNSLAPGGSNCYIVIKILRLWDCIIPPSNIFMGTDFLAVDSEGSAMHGCIPVEIAGDFSPMLGEGKIYAVSIFEVIGQFPQYHFCFASYYDIVRRDDSSYHLTDIVSILEAVTDVSLITLPNNKGRVFKRDLFILISGHKIRITLWDSKTHDLDMTPIFRLKYQPVLAIAGLNIWNHSSQRHINTCSATKFYIDPDIQETTQLRRRSFPYNGSFVTLVPASEVGNHYFVYSRFFDCNMQQDGIIIPVRSVAMVCSGQALVINADLRISFIINLAGFNIQAVVFGTLAYRLTGVDITMLDLAERMNFRKIPTVAEHILNKEYDFILGILNCSYGPTLTYKIFRFLPLEE</sequence>
<dbReference type="STRING" id="93759.A0A1R3I190"/>
<name>A0A1R3I190_9ROSI</name>
<protein>
    <submittedName>
        <fullName evidence="3">Nucleic acid-binding protein</fullName>
    </submittedName>
</protein>
<proteinExistence type="predicted"/>
<dbReference type="EMBL" id="AWUE01019092">
    <property type="protein sequence ID" value="OMO76357.1"/>
    <property type="molecule type" value="Genomic_DNA"/>
</dbReference>
<dbReference type="PANTHER" id="PTHR47165">
    <property type="entry name" value="OS03G0429900 PROTEIN"/>
    <property type="match status" value="1"/>
</dbReference>
<feature type="domain" description="Replication protein A OB" evidence="2">
    <location>
        <begin position="106"/>
        <end position="198"/>
    </location>
</feature>
<dbReference type="Gene3D" id="2.40.50.140">
    <property type="entry name" value="Nucleic acid-binding proteins"/>
    <property type="match status" value="1"/>
</dbReference>
<dbReference type="SUPFAM" id="SSF50249">
    <property type="entry name" value="Nucleic acid-binding proteins"/>
    <property type="match status" value="1"/>
</dbReference>
<dbReference type="OrthoDB" id="642880at2759"/>
<evidence type="ECO:0000256" key="1">
    <source>
        <dbReference type="ARBA" id="ARBA00023125"/>
    </source>
</evidence>
<dbReference type="PANTHER" id="PTHR47165:SF4">
    <property type="entry name" value="OS03G0429900 PROTEIN"/>
    <property type="match status" value="1"/>
</dbReference>
<evidence type="ECO:0000313" key="4">
    <source>
        <dbReference type="Proteomes" id="UP000187203"/>
    </source>
</evidence>
<dbReference type="InterPro" id="IPR031657">
    <property type="entry name" value="REPA_OB_2"/>
</dbReference>
<reference evidence="4" key="1">
    <citation type="submission" date="2013-09" db="EMBL/GenBank/DDBJ databases">
        <title>Corchorus olitorius genome sequencing.</title>
        <authorList>
            <person name="Alam M."/>
            <person name="Haque M.S."/>
            <person name="Islam M.S."/>
            <person name="Emdad E.M."/>
            <person name="Islam M.M."/>
            <person name="Ahmed B."/>
            <person name="Halim A."/>
            <person name="Hossen Q.M.M."/>
            <person name="Hossain M.Z."/>
            <person name="Ahmed R."/>
            <person name="Khan M.M."/>
            <person name="Islam R."/>
            <person name="Rashid M.M."/>
            <person name="Khan S.A."/>
            <person name="Rahman M.S."/>
            <person name="Alam M."/>
            <person name="Yahiya A.S."/>
            <person name="Khan M.S."/>
            <person name="Azam M.S."/>
            <person name="Haque T."/>
            <person name="Lashkar M.Z.H."/>
            <person name="Akhand A.I."/>
            <person name="Morshed G."/>
            <person name="Roy S."/>
            <person name="Uddin K.S."/>
            <person name="Rabeya T."/>
            <person name="Hossain A.S."/>
            <person name="Chowdhury A."/>
            <person name="Snigdha A.R."/>
            <person name="Mortoza M.S."/>
            <person name="Matin S.A."/>
            <person name="Hoque S.M.E."/>
            <person name="Islam M.K."/>
            <person name="Roy D.K."/>
            <person name="Haider R."/>
            <person name="Moosa M.M."/>
            <person name="Elias S.M."/>
            <person name="Hasan A.M."/>
            <person name="Jahan S."/>
            <person name="Shafiuddin M."/>
            <person name="Mahmood N."/>
            <person name="Shommy N.S."/>
        </authorList>
    </citation>
    <scope>NUCLEOTIDE SEQUENCE [LARGE SCALE GENOMIC DNA]</scope>
    <source>
        <strain evidence="4">cv. O-4</strain>
    </source>
</reference>
<dbReference type="Pfam" id="PF16900">
    <property type="entry name" value="REPA_OB_2"/>
    <property type="match status" value="1"/>
</dbReference>
<dbReference type="InterPro" id="IPR012340">
    <property type="entry name" value="NA-bd_OB-fold"/>
</dbReference>
<accession>A0A1R3I190</accession>
<dbReference type="AlphaFoldDB" id="A0A1R3I190"/>
<gene>
    <name evidence="3" type="ORF">COLO4_25588</name>
</gene>
<dbReference type="GO" id="GO:0003677">
    <property type="term" value="F:DNA binding"/>
    <property type="evidence" value="ECO:0007669"/>
    <property type="project" value="UniProtKB-KW"/>
</dbReference>
<organism evidence="3 4">
    <name type="scientific">Corchorus olitorius</name>
    <dbReference type="NCBI Taxonomy" id="93759"/>
    <lineage>
        <taxon>Eukaryota</taxon>
        <taxon>Viridiplantae</taxon>
        <taxon>Streptophyta</taxon>
        <taxon>Embryophyta</taxon>
        <taxon>Tracheophyta</taxon>
        <taxon>Spermatophyta</taxon>
        <taxon>Magnoliopsida</taxon>
        <taxon>eudicotyledons</taxon>
        <taxon>Gunneridae</taxon>
        <taxon>Pentapetalae</taxon>
        <taxon>rosids</taxon>
        <taxon>malvids</taxon>
        <taxon>Malvales</taxon>
        <taxon>Malvaceae</taxon>
        <taxon>Grewioideae</taxon>
        <taxon>Apeibeae</taxon>
        <taxon>Corchorus</taxon>
    </lineage>
</organism>
<keyword evidence="4" id="KW-1185">Reference proteome</keyword>
<evidence type="ECO:0000313" key="3">
    <source>
        <dbReference type="EMBL" id="OMO76357.1"/>
    </source>
</evidence>